<evidence type="ECO:0000313" key="3">
    <source>
        <dbReference type="EMBL" id="OOM51098.1"/>
    </source>
</evidence>
<dbReference type="RefSeq" id="WP_077841214.1">
    <property type="nucleotide sequence ID" value="NZ_JABAGD010000120.1"/>
</dbReference>
<dbReference type="AlphaFoldDB" id="A0A1S8RD17"/>
<sequence length="178" mass="20868">MCRKPFEIIKHGYTIEELKTMRNRIEDNYSRGILTAVLLRIQGYNNKYIASDIQKSLQTVITYLKNWNKLGLKSLIDNRGGSESSFTAEMKQDLIVTLNTSTPNKYDLIGNNWTTPLLAQYIYQEYGVLYSDETIRRILKNENYTFKRAQPKPTKANTLEKEAFKKNDNPSRYCRRCF</sequence>
<accession>A0A1S8RD17</accession>
<dbReference type="Pfam" id="PF13551">
    <property type="entry name" value="HTH_29"/>
    <property type="match status" value="1"/>
</dbReference>
<protein>
    <submittedName>
        <fullName evidence="2">Transposase</fullName>
    </submittedName>
</protein>
<dbReference type="Proteomes" id="UP000190973">
    <property type="component" value="Unassembled WGS sequence"/>
</dbReference>
<dbReference type="InterPro" id="IPR025959">
    <property type="entry name" value="Winged_HTH_dom"/>
</dbReference>
<reference evidence="3 4" key="1">
    <citation type="submission" date="2016-05" db="EMBL/GenBank/DDBJ databases">
        <title>Microbial solvent formation.</title>
        <authorList>
            <person name="Poehlein A."/>
            <person name="Montoya Solano J.D."/>
            <person name="Flitsch S."/>
            <person name="Krabben P."/>
            <person name="Duerre P."/>
            <person name="Daniel R."/>
        </authorList>
    </citation>
    <scope>NUCLEOTIDE SEQUENCE [LARGE SCALE GENOMIC DNA]</scope>
    <source>
        <strain evidence="3 4">DSM 53</strain>
    </source>
</reference>
<dbReference type="EMBL" id="LZZI01000299">
    <property type="protein sequence ID" value="OOM51098.1"/>
    <property type="molecule type" value="Genomic_DNA"/>
</dbReference>
<evidence type="ECO:0000313" key="2">
    <source>
        <dbReference type="EMBL" id="NMF07998.1"/>
    </source>
</evidence>
<evidence type="ECO:0000313" key="4">
    <source>
        <dbReference type="Proteomes" id="UP000190973"/>
    </source>
</evidence>
<proteinExistence type="predicted"/>
<dbReference type="SUPFAM" id="SSF46689">
    <property type="entry name" value="Homeodomain-like"/>
    <property type="match status" value="1"/>
</dbReference>
<dbReference type="Proteomes" id="UP000587880">
    <property type="component" value="Unassembled WGS sequence"/>
</dbReference>
<dbReference type="InterPro" id="IPR009057">
    <property type="entry name" value="Homeodomain-like_sf"/>
</dbReference>
<dbReference type="Pfam" id="PF13592">
    <property type="entry name" value="HTH_33"/>
    <property type="match status" value="1"/>
</dbReference>
<organism evidence="3 4">
    <name type="scientific">Clostridium beijerinckii</name>
    <name type="common">Clostridium MP</name>
    <dbReference type="NCBI Taxonomy" id="1520"/>
    <lineage>
        <taxon>Bacteria</taxon>
        <taxon>Bacillati</taxon>
        <taxon>Bacillota</taxon>
        <taxon>Clostridia</taxon>
        <taxon>Eubacteriales</taxon>
        <taxon>Clostridiaceae</taxon>
        <taxon>Clostridium</taxon>
    </lineage>
</organism>
<dbReference type="EMBL" id="JABAGD010000120">
    <property type="protein sequence ID" value="NMF07998.1"/>
    <property type="molecule type" value="Genomic_DNA"/>
</dbReference>
<evidence type="ECO:0000259" key="1">
    <source>
        <dbReference type="Pfam" id="PF13592"/>
    </source>
</evidence>
<gene>
    <name evidence="3" type="ORF">CLBCK_50930</name>
    <name evidence="2" type="ORF">HF849_25425</name>
</gene>
<evidence type="ECO:0000313" key="5">
    <source>
        <dbReference type="Proteomes" id="UP000587880"/>
    </source>
</evidence>
<comment type="caution">
    <text evidence="3">The sequence shown here is derived from an EMBL/GenBank/DDBJ whole genome shotgun (WGS) entry which is preliminary data.</text>
</comment>
<name>A0A1S8RD17_CLOBE</name>
<feature type="domain" description="Winged helix-turn helix" evidence="1">
    <location>
        <begin position="112"/>
        <end position="167"/>
    </location>
</feature>
<reference evidence="2 5" key="2">
    <citation type="submission" date="2020-04" db="EMBL/GenBank/DDBJ databases">
        <authorList>
            <person name="Hitch T.C.A."/>
            <person name="Wylensek D."/>
            <person name="Clavel T."/>
        </authorList>
    </citation>
    <scope>NUCLEOTIDE SEQUENCE [LARGE SCALE GENOMIC DNA]</scope>
    <source>
        <strain evidence="2 5">WB01_NA02</strain>
    </source>
</reference>